<protein>
    <recommendedName>
        <fullName evidence="3">SH3 domain-containing protein</fullName>
    </recommendedName>
</protein>
<dbReference type="PROSITE" id="PS51257">
    <property type="entry name" value="PROKAR_LIPOPROTEIN"/>
    <property type="match status" value="1"/>
</dbReference>
<dbReference type="Proteomes" id="UP000646365">
    <property type="component" value="Unassembled WGS sequence"/>
</dbReference>
<proteinExistence type="predicted"/>
<comment type="caution">
    <text evidence="1">The sequence shown here is derived from an EMBL/GenBank/DDBJ whole genome shotgun (WGS) entry which is preliminary data.</text>
</comment>
<dbReference type="EMBL" id="BMJQ01000007">
    <property type="protein sequence ID" value="GGF22550.1"/>
    <property type="molecule type" value="Genomic_DNA"/>
</dbReference>
<accession>A0A8J2YV80</accession>
<name>A0A8J2YV80_9PROT</name>
<dbReference type="AlphaFoldDB" id="A0A8J2YV80"/>
<reference evidence="1" key="2">
    <citation type="submission" date="2020-09" db="EMBL/GenBank/DDBJ databases">
        <authorList>
            <person name="Sun Q."/>
            <person name="Zhou Y."/>
        </authorList>
    </citation>
    <scope>NUCLEOTIDE SEQUENCE</scope>
    <source>
        <strain evidence="1">CGMCC 1.15725</strain>
    </source>
</reference>
<keyword evidence="2" id="KW-1185">Reference proteome</keyword>
<reference evidence="1" key="1">
    <citation type="journal article" date="2014" name="Int. J. Syst. Evol. Microbiol.">
        <title>Complete genome sequence of Corynebacterium casei LMG S-19264T (=DSM 44701T), isolated from a smear-ripened cheese.</title>
        <authorList>
            <consortium name="US DOE Joint Genome Institute (JGI-PGF)"/>
            <person name="Walter F."/>
            <person name="Albersmeier A."/>
            <person name="Kalinowski J."/>
            <person name="Ruckert C."/>
        </authorList>
    </citation>
    <scope>NUCLEOTIDE SEQUENCE</scope>
    <source>
        <strain evidence="1">CGMCC 1.15725</strain>
    </source>
</reference>
<evidence type="ECO:0000313" key="2">
    <source>
        <dbReference type="Proteomes" id="UP000646365"/>
    </source>
</evidence>
<evidence type="ECO:0008006" key="3">
    <source>
        <dbReference type="Google" id="ProtNLM"/>
    </source>
</evidence>
<evidence type="ECO:0000313" key="1">
    <source>
        <dbReference type="EMBL" id="GGF22550.1"/>
    </source>
</evidence>
<sequence length="338" mass="34661">MDIRDPSPPMTRSLFLAPLGRVLTLSLLTGLAACQTEPAKPVVSSSCQVERADFAAAIDRNALPKDQPGGADAYYAALRRASTDPGQEARSLSTDIDEDTKTVEHVTASFATLKACRFDRAEEIRSGVAGGSVAAADMAPLLAGEQASFSSEIALAQDAAQHLAQHDDMLRQVAGRLATAAPGTALKVARAAAAAPPPQQPYVATAAALIYAKPASTGARVASLRRLQRVQGPGGEAAPGWVQLTLNDGSAGYVESGVLRPVQPNASALKAAARADATRSAGGDPIAEAVLAAQVSLPQRQQALTSLIDASSEAMAQAFSLPLPATAKSEAPPVDESP</sequence>
<organism evidence="1 2">
    <name type="scientific">Aliidongia dinghuensis</name>
    <dbReference type="NCBI Taxonomy" id="1867774"/>
    <lineage>
        <taxon>Bacteria</taxon>
        <taxon>Pseudomonadati</taxon>
        <taxon>Pseudomonadota</taxon>
        <taxon>Alphaproteobacteria</taxon>
        <taxon>Rhodospirillales</taxon>
        <taxon>Dongiaceae</taxon>
        <taxon>Aliidongia</taxon>
    </lineage>
</organism>
<gene>
    <name evidence="1" type="ORF">GCM10011611_30790</name>
</gene>